<dbReference type="RefSeq" id="WP_316410234.1">
    <property type="nucleotide sequence ID" value="NZ_AP027081.1"/>
</dbReference>
<dbReference type="GO" id="GO:0016747">
    <property type="term" value="F:acyltransferase activity, transferring groups other than amino-acyl groups"/>
    <property type="evidence" value="ECO:0007669"/>
    <property type="project" value="InterPro"/>
</dbReference>
<dbReference type="InterPro" id="IPR050879">
    <property type="entry name" value="Acyltransferase_3"/>
</dbReference>
<dbReference type="PANTHER" id="PTHR23028:SF53">
    <property type="entry name" value="ACYL_TRANSF_3 DOMAIN-CONTAINING PROTEIN"/>
    <property type="match status" value="1"/>
</dbReference>
<dbReference type="EMBL" id="AP027081">
    <property type="protein sequence ID" value="BDU77310.1"/>
    <property type="molecule type" value="Genomic_DNA"/>
</dbReference>
<feature type="transmembrane region" description="Helical" evidence="1">
    <location>
        <begin position="12"/>
        <end position="30"/>
    </location>
</feature>
<keyword evidence="1" id="KW-0812">Transmembrane</keyword>
<keyword evidence="4" id="KW-1185">Reference proteome</keyword>
<feature type="transmembrane region" description="Helical" evidence="1">
    <location>
        <begin position="325"/>
        <end position="347"/>
    </location>
</feature>
<feature type="domain" description="Acyltransferase 3" evidence="2">
    <location>
        <begin position="6"/>
        <end position="334"/>
    </location>
</feature>
<feature type="transmembrane region" description="Helical" evidence="1">
    <location>
        <begin position="42"/>
        <end position="67"/>
    </location>
</feature>
<keyword evidence="1" id="KW-0472">Membrane</keyword>
<feature type="transmembrane region" description="Helical" evidence="1">
    <location>
        <begin position="152"/>
        <end position="171"/>
    </location>
</feature>
<keyword evidence="3" id="KW-0808">Transferase</keyword>
<dbReference type="Proteomes" id="UP001228113">
    <property type="component" value="Chromosome"/>
</dbReference>
<gene>
    <name evidence="3" type="ORF">METESE_22680</name>
</gene>
<organism evidence="3 4">
    <name type="scientific">Mesoterricola sediminis</name>
    <dbReference type="NCBI Taxonomy" id="2927980"/>
    <lineage>
        <taxon>Bacteria</taxon>
        <taxon>Pseudomonadati</taxon>
        <taxon>Acidobacteriota</taxon>
        <taxon>Holophagae</taxon>
        <taxon>Holophagales</taxon>
        <taxon>Holophagaceae</taxon>
        <taxon>Mesoterricola</taxon>
    </lineage>
</organism>
<evidence type="ECO:0000259" key="2">
    <source>
        <dbReference type="Pfam" id="PF01757"/>
    </source>
</evidence>
<keyword evidence="1" id="KW-1133">Transmembrane helix</keyword>
<dbReference type="KEGG" id="msea:METESE_22680"/>
<evidence type="ECO:0000256" key="1">
    <source>
        <dbReference type="SAM" id="Phobius"/>
    </source>
</evidence>
<feature type="transmembrane region" description="Helical" evidence="1">
    <location>
        <begin position="207"/>
        <end position="224"/>
    </location>
</feature>
<sequence>MRGRNPGIDLLRGLSIVLVVLHHVGMRVPFKGSALGAVLPAWFLSALAWSGYEAVFVFFVVSGYLIATNALDRWGSLAAVDLRAFYARRASRILPCLLALVAVLAALHAAGAADYVIRRPGQSLGRAVLAALGLHLNWYEGVTGYLPGNWDVLWSLSIEEVFYLAFPIAALLTRRKGVLAAILAVLALSLPWSRAALQGTPIWQEKAYLPGMAGIAMGVLAALAQARPGPDARRLLAALGGAGLFAAIFLQTWLWPVLRNGDLLLLTGSAALLVIALHARGPAPLPFTGWLQAMGRLSYEIYLTHMFIVWPIVRLAKARPGPWAFLWHVPALLAAWGLGWLVAKALSQPAERALRTRLGEA</sequence>
<accession>A0AA48GZL6</accession>
<feature type="transmembrane region" description="Helical" evidence="1">
    <location>
        <begin position="178"/>
        <end position="195"/>
    </location>
</feature>
<dbReference type="Pfam" id="PF01757">
    <property type="entry name" value="Acyl_transf_3"/>
    <property type="match status" value="1"/>
</dbReference>
<evidence type="ECO:0000313" key="3">
    <source>
        <dbReference type="EMBL" id="BDU77310.1"/>
    </source>
</evidence>
<keyword evidence="3" id="KW-0012">Acyltransferase</keyword>
<evidence type="ECO:0000313" key="4">
    <source>
        <dbReference type="Proteomes" id="UP001228113"/>
    </source>
</evidence>
<dbReference type="InterPro" id="IPR002656">
    <property type="entry name" value="Acyl_transf_3_dom"/>
</dbReference>
<reference evidence="3" key="1">
    <citation type="journal article" date="2023" name="Int. J. Syst. Evol. Microbiol.">
        <title>Mesoterricola silvestris gen. nov., sp. nov., Mesoterricola sediminis sp. nov., Geothrix oryzae sp. nov., Geothrix edaphica sp. nov., Geothrix rubra sp. nov., and Geothrix limicola sp. nov., six novel members of Acidobacteriota isolated from soils.</title>
        <authorList>
            <person name="Itoh H."/>
            <person name="Sugisawa Y."/>
            <person name="Mise K."/>
            <person name="Xu Z."/>
            <person name="Kuniyasu M."/>
            <person name="Ushijima N."/>
            <person name="Kawano K."/>
            <person name="Kobayashi E."/>
            <person name="Shiratori Y."/>
            <person name="Masuda Y."/>
            <person name="Senoo K."/>
        </authorList>
    </citation>
    <scope>NUCLEOTIDE SEQUENCE</scope>
    <source>
        <strain evidence="3">W786</strain>
    </source>
</reference>
<dbReference type="GO" id="GO:0009103">
    <property type="term" value="P:lipopolysaccharide biosynthetic process"/>
    <property type="evidence" value="ECO:0007669"/>
    <property type="project" value="TreeGrafter"/>
</dbReference>
<protein>
    <submittedName>
        <fullName evidence="3">Acyltransferase</fullName>
    </submittedName>
</protein>
<proteinExistence type="predicted"/>
<dbReference type="PANTHER" id="PTHR23028">
    <property type="entry name" value="ACETYLTRANSFERASE"/>
    <property type="match status" value="1"/>
</dbReference>
<dbReference type="AlphaFoldDB" id="A0AA48GZL6"/>
<feature type="transmembrane region" description="Helical" evidence="1">
    <location>
        <begin position="236"/>
        <end position="257"/>
    </location>
</feature>
<feature type="transmembrane region" description="Helical" evidence="1">
    <location>
        <begin position="93"/>
        <end position="117"/>
    </location>
</feature>
<name>A0AA48GZL6_9BACT</name>
<dbReference type="GO" id="GO:0016020">
    <property type="term" value="C:membrane"/>
    <property type="evidence" value="ECO:0007669"/>
    <property type="project" value="TreeGrafter"/>
</dbReference>